<evidence type="ECO:0000259" key="2">
    <source>
        <dbReference type="PROSITE" id="PS50887"/>
    </source>
</evidence>
<evidence type="ECO:0000313" key="3">
    <source>
        <dbReference type="EMBL" id="PTM98820.1"/>
    </source>
</evidence>
<dbReference type="InterPro" id="IPR029787">
    <property type="entry name" value="Nucleotide_cyclase"/>
</dbReference>
<dbReference type="CDD" id="cd01949">
    <property type="entry name" value="GGDEF"/>
    <property type="match status" value="1"/>
</dbReference>
<dbReference type="InterPro" id="IPR043128">
    <property type="entry name" value="Rev_trsase/Diguanyl_cyclase"/>
</dbReference>
<keyword evidence="4" id="KW-1185">Reference proteome</keyword>
<evidence type="ECO:0000256" key="1">
    <source>
        <dbReference type="SAM" id="Coils"/>
    </source>
</evidence>
<organism evidence="3 4">
    <name type="scientific">Mycoplana dimorpha</name>
    <dbReference type="NCBI Taxonomy" id="28320"/>
    <lineage>
        <taxon>Bacteria</taxon>
        <taxon>Pseudomonadati</taxon>
        <taxon>Pseudomonadota</taxon>
        <taxon>Alphaproteobacteria</taxon>
        <taxon>Hyphomicrobiales</taxon>
        <taxon>Rhizobiaceae</taxon>
        <taxon>Mycoplana</taxon>
    </lineage>
</organism>
<accession>A0A2T5BIK7</accession>
<proteinExistence type="predicted"/>
<gene>
    <name evidence="3" type="ORF">C7449_101486</name>
</gene>
<dbReference type="PANTHER" id="PTHR33121:SF71">
    <property type="entry name" value="OXYGEN SENSOR PROTEIN DOSP"/>
    <property type="match status" value="1"/>
</dbReference>
<feature type="coiled-coil region" evidence="1">
    <location>
        <begin position="88"/>
        <end position="115"/>
    </location>
</feature>
<sequence length="355" mass="37874">MNAKANAPETLARSAAVMAMITQVITRLEIAPIPRNYALLHEALTGGNTALGREITALGKAPAQEALDAIGVRNGVPDHNALVLGHSASDLMRTIEALATEAEAERQKKTNAVAQIGHLLGRLKADPVMAMSDFAAQADLLVAAVEAMIGSERAHCRRMDTLVARLENIASGVGASETALLHDPVTGLANRAALTNRLMAAYDAEDNAGSALLLMRVERLKSISDSHAPGASEDALRQIATLFRKSIKKLDYVARVGGDGFAFLFDKVDRDSVVSIAERIRDRIEAEVFRISGREYLPGTLTLTVGCAFTEDAPNGGELYRQALLALEAASEGGTCVYSLELTERAGRQYRRDAG</sequence>
<dbReference type="Pfam" id="PF00990">
    <property type="entry name" value="GGDEF"/>
    <property type="match status" value="1"/>
</dbReference>
<dbReference type="OrthoDB" id="9812260at2"/>
<dbReference type="PANTHER" id="PTHR33121">
    <property type="entry name" value="CYCLIC DI-GMP PHOSPHODIESTERASE PDEF"/>
    <property type="match status" value="1"/>
</dbReference>
<protein>
    <submittedName>
        <fullName evidence="3">Diguanylate cyclase</fullName>
    </submittedName>
</protein>
<dbReference type="SUPFAM" id="SSF55073">
    <property type="entry name" value="Nucleotide cyclase"/>
    <property type="match status" value="1"/>
</dbReference>
<dbReference type="EMBL" id="PZZZ01000001">
    <property type="protein sequence ID" value="PTM98820.1"/>
    <property type="molecule type" value="Genomic_DNA"/>
</dbReference>
<dbReference type="InterPro" id="IPR000160">
    <property type="entry name" value="GGDEF_dom"/>
</dbReference>
<name>A0A2T5BIK7_MYCDI</name>
<feature type="domain" description="GGDEF" evidence="2">
    <location>
        <begin position="208"/>
        <end position="342"/>
    </location>
</feature>
<dbReference type="SMART" id="SM00267">
    <property type="entry name" value="GGDEF"/>
    <property type="match status" value="1"/>
</dbReference>
<dbReference type="Proteomes" id="UP000241247">
    <property type="component" value="Unassembled WGS sequence"/>
</dbReference>
<keyword evidence="1" id="KW-0175">Coiled coil</keyword>
<dbReference type="NCBIfam" id="TIGR00254">
    <property type="entry name" value="GGDEF"/>
    <property type="match status" value="1"/>
</dbReference>
<dbReference type="InterPro" id="IPR050706">
    <property type="entry name" value="Cyclic-di-GMP_PDE-like"/>
</dbReference>
<comment type="caution">
    <text evidence="3">The sequence shown here is derived from an EMBL/GenBank/DDBJ whole genome shotgun (WGS) entry which is preliminary data.</text>
</comment>
<evidence type="ECO:0000313" key="4">
    <source>
        <dbReference type="Proteomes" id="UP000241247"/>
    </source>
</evidence>
<dbReference type="Gene3D" id="3.30.70.270">
    <property type="match status" value="1"/>
</dbReference>
<dbReference type="PROSITE" id="PS50887">
    <property type="entry name" value="GGDEF"/>
    <property type="match status" value="1"/>
</dbReference>
<reference evidence="3 4" key="1">
    <citation type="submission" date="2018-04" db="EMBL/GenBank/DDBJ databases">
        <title>Genomic Encyclopedia of Type Strains, Phase IV (KMG-IV): sequencing the most valuable type-strain genomes for metagenomic binning, comparative biology and taxonomic classification.</title>
        <authorList>
            <person name="Goeker M."/>
        </authorList>
    </citation>
    <scope>NUCLEOTIDE SEQUENCE [LARGE SCALE GENOMIC DNA]</scope>
    <source>
        <strain evidence="3 4">DSM 7138</strain>
    </source>
</reference>
<dbReference type="GO" id="GO:0071111">
    <property type="term" value="F:cyclic-guanylate-specific phosphodiesterase activity"/>
    <property type="evidence" value="ECO:0007669"/>
    <property type="project" value="InterPro"/>
</dbReference>
<dbReference type="AlphaFoldDB" id="A0A2T5BIK7"/>